<protein>
    <submittedName>
        <fullName evidence="8">Sigma-70 family RNA polymerase sigma factor</fullName>
    </submittedName>
</protein>
<dbReference type="Gene3D" id="1.10.1740.10">
    <property type="match status" value="1"/>
</dbReference>
<dbReference type="Gene3D" id="1.10.10.10">
    <property type="entry name" value="Winged helix-like DNA-binding domain superfamily/Winged helix DNA-binding domain"/>
    <property type="match status" value="1"/>
</dbReference>
<comment type="similarity">
    <text evidence="1">Belongs to the sigma-70 factor family. ECF subfamily.</text>
</comment>
<dbReference type="NCBIfam" id="TIGR02937">
    <property type="entry name" value="sigma70-ECF"/>
    <property type="match status" value="1"/>
</dbReference>
<dbReference type="PANTHER" id="PTHR43133:SF8">
    <property type="entry name" value="RNA POLYMERASE SIGMA FACTOR HI_1459-RELATED"/>
    <property type="match status" value="1"/>
</dbReference>
<dbReference type="Pfam" id="PF08281">
    <property type="entry name" value="Sigma70_r4_2"/>
    <property type="match status" value="1"/>
</dbReference>
<dbReference type="PANTHER" id="PTHR43133">
    <property type="entry name" value="RNA POLYMERASE ECF-TYPE SIGMA FACTO"/>
    <property type="match status" value="1"/>
</dbReference>
<feature type="domain" description="RNA polymerase sigma factor 70 region 4 type 2" evidence="7">
    <location>
        <begin position="107"/>
        <end position="157"/>
    </location>
</feature>
<evidence type="ECO:0000256" key="3">
    <source>
        <dbReference type="ARBA" id="ARBA00023082"/>
    </source>
</evidence>
<dbReference type="RefSeq" id="WP_394840973.1">
    <property type="nucleotide sequence ID" value="NZ_CP089982.1"/>
</dbReference>
<reference evidence="8 9" key="1">
    <citation type="submission" date="2021-12" db="EMBL/GenBank/DDBJ databases">
        <title>Discovery of the Pendulisporaceae a myxobacterial family with distinct sporulation behavior and unique specialized metabolism.</title>
        <authorList>
            <person name="Garcia R."/>
            <person name="Popoff A."/>
            <person name="Bader C.D."/>
            <person name="Loehr J."/>
            <person name="Walesch S."/>
            <person name="Walt C."/>
            <person name="Boldt J."/>
            <person name="Bunk B."/>
            <person name="Haeckl F.J.F.P.J."/>
            <person name="Gunesch A.P."/>
            <person name="Birkelbach J."/>
            <person name="Nuebel U."/>
            <person name="Pietschmann T."/>
            <person name="Bach T."/>
            <person name="Mueller R."/>
        </authorList>
    </citation>
    <scope>NUCLEOTIDE SEQUENCE [LARGE SCALE GENOMIC DNA]</scope>
    <source>
        <strain evidence="8 9">MSr12523</strain>
    </source>
</reference>
<dbReference type="CDD" id="cd06171">
    <property type="entry name" value="Sigma70_r4"/>
    <property type="match status" value="1"/>
</dbReference>
<evidence type="ECO:0000256" key="4">
    <source>
        <dbReference type="ARBA" id="ARBA00023125"/>
    </source>
</evidence>
<evidence type="ECO:0000256" key="1">
    <source>
        <dbReference type="ARBA" id="ARBA00010641"/>
    </source>
</evidence>
<dbReference type="InterPro" id="IPR007627">
    <property type="entry name" value="RNA_pol_sigma70_r2"/>
</dbReference>
<dbReference type="SUPFAM" id="SSF88946">
    <property type="entry name" value="Sigma2 domain of RNA polymerase sigma factors"/>
    <property type="match status" value="1"/>
</dbReference>
<evidence type="ECO:0000259" key="6">
    <source>
        <dbReference type="Pfam" id="PF04542"/>
    </source>
</evidence>
<gene>
    <name evidence="8" type="ORF">LZC95_28345</name>
</gene>
<keyword evidence="5" id="KW-0804">Transcription</keyword>
<evidence type="ECO:0000256" key="2">
    <source>
        <dbReference type="ARBA" id="ARBA00023015"/>
    </source>
</evidence>
<keyword evidence="4" id="KW-0238">DNA-binding</keyword>
<keyword evidence="3" id="KW-0731">Sigma factor</keyword>
<dbReference type="InterPro" id="IPR039425">
    <property type="entry name" value="RNA_pol_sigma-70-like"/>
</dbReference>
<accession>A0ABZ2JV62</accession>
<sequence>MFCRGLSADEVSAVHQRYGALLARRCRLLLRDRALAEDAMQELLSALLRRGASLRTANVPYRWLCRAVDRTCIDLLRRGRHVRGAVAIDEIDPIGPAPGVDAEARYAVLESLERLPEEHRALAILLFVDGLSQGEAADELGVSRATVNRRAQEIRAHFRWSASPSEGRHDAPE</sequence>
<proteinExistence type="inferred from homology"/>
<dbReference type="InterPro" id="IPR013324">
    <property type="entry name" value="RNA_pol_sigma_r3/r4-like"/>
</dbReference>
<dbReference type="EMBL" id="CP089982">
    <property type="protein sequence ID" value="WXA90361.1"/>
    <property type="molecule type" value="Genomic_DNA"/>
</dbReference>
<evidence type="ECO:0000313" key="8">
    <source>
        <dbReference type="EMBL" id="WXA90361.1"/>
    </source>
</evidence>
<evidence type="ECO:0000313" key="9">
    <source>
        <dbReference type="Proteomes" id="UP001379533"/>
    </source>
</evidence>
<dbReference type="Pfam" id="PF04542">
    <property type="entry name" value="Sigma70_r2"/>
    <property type="match status" value="1"/>
</dbReference>
<dbReference type="InterPro" id="IPR036388">
    <property type="entry name" value="WH-like_DNA-bd_sf"/>
</dbReference>
<organism evidence="8 9">
    <name type="scientific">Pendulispora brunnea</name>
    <dbReference type="NCBI Taxonomy" id="2905690"/>
    <lineage>
        <taxon>Bacteria</taxon>
        <taxon>Pseudomonadati</taxon>
        <taxon>Myxococcota</taxon>
        <taxon>Myxococcia</taxon>
        <taxon>Myxococcales</taxon>
        <taxon>Sorangiineae</taxon>
        <taxon>Pendulisporaceae</taxon>
        <taxon>Pendulispora</taxon>
    </lineage>
</organism>
<dbReference type="SUPFAM" id="SSF88659">
    <property type="entry name" value="Sigma3 and sigma4 domains of RNA polymerase sigma factors"/>
    <property type="match status" value="1"/>
</dbReference>
<dbReference type="InterPro" id="IPR013249">
    <property type="entry name" value="RNA_pol_sigma70_r4_t2"/>
</dbReference>
<dbReference type="InterPro" id="IPR013325">
    <property type="entry name" value="RNA_pol_sigma_r2"/>
</dbReference>
<feature type="domain" description="RNA polymerase sigma-70 region 2" evidence="6">
    <location>
        <begin position="16"/>
        <end position="80"/>
    </location>
</feature>
<dbReference type="Proteomes" id="UP001379533">
    <property type="component" value="Chromosome"/>
</dbReference>
<name>A0ABZ2JV62_9BACT</name>
<evidence type="ECO:0000256" key="5">
    <source>
        <dbReference type="ARBA" id="ARBA00023163"/>
    </source>
</evidence>
<keyword evidence="2" id="KW-0805">Transcription regulation</keyword>
<evidence type="ECO:0000259" key="7">
    <source>
        <dbReference type="Pfam" id="PF08281"/>
    </source>
</evidence>
<keyword evidence="9" id="KW-1185">Reference proteome</keyword>
<dbReference type="InterPro" id="IPR014284">
    <property type="entry name" value="RNA_pol_sigma-70_dom"/>
</dbReference>